<gene>
    <name evidence="1" type="ORF">SE17_13830</name>
</gene>
<dbReference type="NCBIfam" id="TIGR04256">
    <property type="entry name" value="GxxExxY"/>
    <property type="match status" value="1"/>
</dbReference>
<evidence type="ECO:0000313" key="1">
    <source>
        <dbReference type="EMBL" id="KPV52717.1"/>
    </source>
</evidence>
<dbReference type="AlphaFoldDB" id="A0A0N8PSH2"/>
<sequence length="124" mass="14012">MHVERICRLNDQLTEHVIGAAIEVHRLLESIYEEALCVELQLRGIAFERQVSIDVLYKGHIIKGQRLDLLVEGQVVVELKSQAKSPETAIAQVLSYLKATGMRRGLLINFGLPRLRDGLKRISL</sequence>
<accession>A0A0N8PSH2</accession>
<name>A0A0N8PSH2_9CHLR</name>
<dbReference type="Proteomes" id="UP000050509">
    <property type="component" value="Unassembled WGS sequence"/>
</dbReference>
<reference evidence="1 2" key="1">
    <citation type="submission" date="2015-09" db="EMBL/GenBank/DDBJ databases">
        <title>Draft genome sequence of Kouleothrix aurantiaca JCM 19913.</title>
        <authorList>
            <person name="Hemp J."/>
        </authorList>
    </citation>
    <scope>NUCLEOTIDE SEQUENCE [LARGE SCALE GENOMIC DNA]</scope>
    <source>
        <strain evidence="1 2">COM-B</strain>
    </source>
</reference>
<dbReference type="Pfam" id="PF13366">
    <property type="entry name" value="PDDEXK_3"/>
    <property type="match status" value="1"/>
</dbReference>
<evidence type="ECO:0008006" key="3">
    <source>
        <dbReference type="Google" id="ProtNLM"/>
    </source>
</evidence>
<proteinExistence type="predicted"/>
<dbReference type="EMBL" id="LJCR01000453">
    <property type="protein sequence ID" value="KPV52717.1"/>
    <property type="molecule type" value="Genomic_DNA"/>
</dbReference>
<comment type="caution">
    <text evidence="1">The sequence shown here is derived from an EMBL/GenBank/DDBJ whole genome shotgun (WGS) entry which is preliminary data.</text>
</comment>
<dbReference type="InterPro" id="IPR026350">
    <property type="entry name" value="GxxExxY"/>
</dbReference>
<protein>
    <recommendedName>
        <fullName evidence="3">GxxExxY protein</fullName>
    </recommendedName>
</protein>
<organism evidence="1 2">
    <name type="scientific">Kouleothrix aurantiaca</name>
    <dbReference type="NCBI Taxonomy" id="186479"/>
    <lineage>
        <taxon>Bacteria</taxon>
        <taxon>Bacillati</taxon>
        <taxon>Chloroflexota</taxon>
        <taxon>Chloroflexia</taxon>
        <taxon>Chloroflexales</taxon>
        <taxon>Roseiflexineae</taxon>
        <taxon>Roseiflexaceae</taxon>
        <taxon>Kouleothrix</taxon>
    </lineage>
</organism>
<dbReference type="PATRIC" id="fig|186479.3.peg.8392"/>
<keyword evidence="2" id="KW-1185">Reference proteome</keyword>
<evidence type="ECO:0000313" key="2">
    <source>
        <dbReference type="Proteomes" id="UP000050509"/>
    </source>
</evidence>